<comment type="caution">
    <text evidence="9">The sequence shown here is derived from an EMBL/GenBank/DDBJ whole genome shotgun (WGS) entry which is preliminary data.</text>
</comment>
<keyword evidence="4 7" id="KW-1133">Transmembrane helix</keyword>
<evidence type="ECO:0000256" key="5">
    <source>
        <dbReference type="ARBA" id="ARBA00023136"/>
    </source>
</evidence>
<dbReference type="OrthoDB" id="4868453at2"/>
<accession>A0A561E340</accession>
<name>A0A561E340_9MICO</name>
<dbReference type="PANTHER" id="PTHR35007:SF3">
    <property type="entry name" value="POSSIBLE CONSERVED ALANINE RICH MEMBRANE PROTEIN"/>
    <property type="match status" value="1"/>
</dbReference>
<dbReference type="PANTHER" id="PTHR35007">
    <property type="entry name" value="INTEGRAL MEMBRANE PROTEIN-RELATED"/>
    <property type="match status" value="1"/>
</dbReference>
<dbReference type="EMBL" id="VIVQ01000002">
    <property type="protein sequence ID" value="TWE10001.1"/>
    <property type="molecule type" value="Genomic_DNA"/>
</dbReference>
<evidence type="ECO:0000256" key="6">
    <source>
        <dbReference type="SAM" id="MobiDB-lite"/>
    </source>
</evidence>
<keyword evidence="2" id="KW-1003">Cell membrane</keyword>
<dbReference type="InterPro" id="IPR018076">
    <property type="entry name" value="T2SS_GspF_dom"/>
</dbReference>
<dbReference type="Pfam" id="PF00482">
    <property type="entry name" value="T2SSF"/>
    <property type="match status" value="1"/>
</dbReference>
<feature type="transmembrane region" description="Helical" evidence="7">
    <location>
        <begin position="191"/>
        <end position="217"/>
    </location>
</feature>
<comment type="subcellular location">
    <subcellularLocation>
        <location evidence="1">Cell membrane</location>
        <topology evidence="1">Multi-pass membrane protein</topology>
    </subcellularLocation>
</comment>
<dbReference type="GO" id="GO:0005886">
    <property type="term" value="C:plasma membrane"/>
    <property type="evidence" value="ECO:0007669"/>
    <property type="project" value="UniProtKB-SubCell"/>
</dbReference>
<organism evidence="9 10">
    <name type="scientific">Rudaeicoccus suwonensis</name>
    <dbReference type="NCBI Taxonomy" id="657409"/>
    <lineage>
        <taxon>Bacteria</taxon>
        <taxon>Bacillati</taxon>
        <taxon>Actinomycetota</taxon>
        <taxon>Actinomycetes</taxon>
        <taxon>Micrococcales</taxon>
        <taxon>Dermacoccaceae</taxon>
        <taxon>Rudaeicoccus</taxon>
    </lineage>
</organism>
<evidence type="ECO:0000256" key="2">
    <source>
        <dbReference type="ARBA" id="ARBA00022475"/>
    </source>
</evidence>
<keyword evidence="5 7" id="KW-0472">Membrane</keyword>
<keyword evidence="10" id="KW-1185">Reference proteome</keyword>
<evidence type="ECO:0000256" key="1">
    <source>
        <dbReference type="ARBA" id="ARBA00004651"/>
    </source>
</evidence>
<evidence type="ECO:0000256" key="7">
    <source>
        <dbReference type="SAM" id="Phobius"/>
    </source>
</evidence>
<protein>
    <submittedName>
        <fullName evidence="9">Type II secretion system (T2SS) protein F</fullName>
    </submittedName>
</protein>
<reference evidence="9 10" key="1">
    <citation type="submission" date="2019-06" db="EMBL/GenBank/DDBJ databases">
        <title>Sequencing the genomes of 1000 actinobacteria strains.</title>
        <authorList>
            <person name="Klenk H.-P."/>
        </authorList>
    </citation>
    <scope>NUCLEOTIDE SEQUENCE [LARGE SCALE GENOMIC DNA]</scope>
    <source>
        <strain evidence="9 10">DSM 19560</strain>
    </source>
</reference>
<keyword evidence="3 7" id="KW-0812">Transmembrane</keyword>
<evidence type="ECO:0000313" key="9">
    <source>
        <dbReference type="EMBL" id="TWE10001.1"/>
    </source>
</evidence>
<sequence>MSDALVLAVAAVAAVPLLWPARQAADGRGRRGASAAEGLLPDGALGRRSQDVASAAEAAPSDNLVGDDTDGSGQGGGDGDEREDVLSAAAAMDLIALALTSGVPLVAAVDAVASESGPIVRRHLKQVVAALRWGVDESRAWDGLPDVWRPAGQALALAGVAGVPPGALLRRAATDIRRTEQRRIEEATGRLSVMVVLPLGLCFLPAFALLTVVPVVATLARGLLAGAA</sequence>
<feature type="domain" description="Type II secretion system protein GspF" evidence="8">
    <location>
        <begin position="92"/>
        <end position="211"/>
    </location>
</feature>
<evidence type="ECO:0000259" key="8">
    <source>
        <dbReference type="Pfam" id="PF00482"/>
    </source>
</evidence>
<evidence type="ECO:0000313" key="10">
    <source>
        <dbReference type="Proteomes" id="UP000318297"/>
    </source>
</evidence>
<dbReference type="AlphaFoldDB" id="A0A561E340"/>
<gene>
    <name evidence="9" type="ORF">BKA23_2347</name>
</gene>
<feature type="region of interest" description="Disordered" evidence="6">
    <location>
        <begin position="50"/>
        <end position="82"/>
    </location>
</feature>
<dbReference type="Proteomes" id="UP000318297">
    <property type="component" value="Unassembled WGS sequence"/>
</dbReference>
<dbReference type="RefSeq" id="WP_145228741.1">
    <property type="nucleotide sequence ID" value="NZ_VIVQ01000002.1"/>
</dbReference>
<evidence type="ECO:0000256" key="4">
    <source>
        <dbReference type="ARBA" id="ARBA00022989"/>
    </source>
</evidence>
<evidence type="ECO:0000256" key="3">
    <source>
        <dbReference type="ARBA" id="ARBA00022692"/>
    </source>
</evidence>
<proteinExistence type="predicted"/>